<gene>
    <name evidence="4" type="ORF">M9458_006823</name>
</gene>
<dbReference type="Proteomes" id="UP001529510">
    <property type="component" value="Unassembled WGS sequence"/>
</dbReference>
<proteinExistence type="predicted"/>
<keyword evidence="2" id="KW-0963">Cytoplasm</keyword>
<dbReference type="AlphaFoldDB" id="A0ABD0RIS3"/>
<evidence type="ECO:0000256" key="2">
    <source>
        <dbReference type="ARBA" id="ARBA00022490"/>
    </source>
</evidence>
<protein>
    <recommendedName>
        <fullName evidence="3">FIIND domain-containing protein</fullName>
    </recommendedName>
</protein>
<reference evidence="4 5" key="1">
    <citation type="submission" date="2024-05" db="EMBL/GenBank/DDBJ databases">
        <title>Genome sequencing and assembly of Indian major carp, Cirrhinus mrigala (Hamilton, 1822).</title>
        <authorList>
            <person name="Mohindra V."/>
            <person name="Chowdhury L.M."/>
            <person name="Lal K."/>
            <person name="Jena J.K."/>
        </authorList>
    </citation>
    <scope>NUCLEOTIDE SEQUENCE [LARGE SCALE GENOMIC DNA]</scope>
    <source>
        <strain evidence="4">CM1030</strain>
        <tissue evidence="4">Blood</tissue>
    </source>
</reference>
<name>A0ABD0RIS3_CIRMR</name>
<dbReference type="GO" id="GO:0005829">
    <property type="term" value="C:cytosol"/>
    <property type="evidence" value="ECO:0007669"/>
    <property type="project" value="UniProtKB-SubCell"/>
</dbReference>
<sequence length="55" mass="5929">KDMDCLAVAHFTGGNVAIMDPLNVTDAHVVIDIKDLSLFGLIKRMIFSPSSVIAQ</sequence>
<keyword evidence="5" id="KW-1185">Reference proteome</keyword>
<comment type="caution">
    <text evidence="4">The sequence shown here is derived from an EMBL/GenBank/DDBJ whole genome shotgun (WGS) entry which is preliminary data.</text>
</comment>
<accession>A0ABD0RIS3</accession>
<feature type="non-terminal residue" evidence="4">
    <location>
        <position position="55"/>
    </location>
</feature>
<dbReference type="InterPro" id="IPR025307">
    <property type="entry name" value="FIIND_dom"/>
</dbReference>
<evidence type="ECO:0000313" key="4">
    <source>
        <dbReference type="EMBL" id="KAL0198283.1"/>
    </source>
</evidence>
<dbReference type="EMBL" id="JAMKFB020000003">
    <property type="protein sequence ID" value="KAL0198283.1"/>
    <property type="molecule type" value="Genomic_DNA"/>
</dbReference>
<dbReference type="PROSITE" id="PS51830">
    <property type="entry name" value="FIIND"/>
    <property type="match status" value="1"/>
</dbReference>
<feature type="domain" description="FIIND" evidence="3">
    <location>
        <begin position="1"/>
        <end position="55"/>
    </location>
</feature>
<evidence type="ECO:0000259" key="3">
    <source>
        <dbReference type="PROSITE" id="PS51830"/>
    </source>
</evidence>
<organism evidence="4 5">
    <name type="scientific">Cirrhinus mrigala</name>
    <name type="common">Mrigala</name>
    <dbReference type="NCBI Taxonomy" id="683832"/>
    <lineage>
        <taxon>Eukaryota</taxon>
        <taxon>Metazoa</taxon>
        <taxon>Chordata</taxon>
        <taxon>Craniata</taxon>
        <taxon>Vertebrata</taxon>
        <taxon>Euteleostomi</taxon>
        <taxon>Actinopterygii</taxon>
        <taxon>Neopterygii</taxon>
        <taxon>Teleostei</taxon>
        <taxon>Ostariophysi</taxon>
        <taxon>Cypriniformes</taxon>
        <taxon>Cyprinidae</taxon>
        <taxon>Labeoninae</taxon>
        <taxon>Labeonini</taxon>
        <taxon>Cirrhinus</taxon>
    </lineage>
</organism>
<feature type="non-terminal residue" evidence="4">
    <location>
        <position position="1"/>
    </location>
</feature>
<evidence type="ECO:0000256" key="1">
    <source>
        <dbReference type="ARBA" id="ARBA00004514"/>
    </source>
</evidence>
<evidence type="ECO:0000313" key="5">
    <source>
        <dbReference type="Proteomes" id="UP001529510"/>
    </source>
</evidence>
<comment type="subcellular location">
    <subcellularLocation>
        <location evidence="1">Cytoplasm</location>
        <location evidence="1">Cytosol</location>
    </subcellularLocation>
</comment>
<dbReference type="Pfam" id="PF13553">
    <property type="entry name" value="FIIND"/>
    <property type="match status" value="1"/>
</dbReference>